<dbReference type="InterPro" id="IPR025252">
    <property type="entry name" value="DUF4200"/>
</dbReference>
<dbReference type="Pfam" id="PF13863">
    <property type="entry name" value="DUF4200"/>
    <property type="match status" value="1"/>
</dbReference>
<dbReference type="GeneTree" id="ENSGT00970000193995"/>
<accession>A0AAY4D8V5</accession>
<evidence type="ECO:0000259" key="2">
    <source>
        <dbReference type="Pfam" id="PF13863"/>
    </source>
</evidence>
<name>A0AAY4D8V5_9TELE</name>
<dbReference type="PANTHER" id="PTHR21683">
    <property type="entry name" value="COILED-COIL DOMAIN-CONTAINING PROTEIN 42 LIKE-2-LIKE-RELATED"/>
    <property type="match status" value="1"/>
</dbReference>
<reference evidence="3" key="2">
    <citation type="submission" date="2025-08" db="UniProtKB">
        <authorList>
            <consortium name="Ensembl"/>
        </authorList>
    </citation>
    <scope>IDENTIFICATION</scope>
</reference>
<dbReference type="Ensembl" id="ENSDCDT00010052025.1">
    <property type="protein sequence ID" value="ENSDCDP00010041995.1"/>
    <property type="gene ID" value="ENSDCDG00010026540.1"/>
</dbReference>
<dbReference type="InterPro" id="IPR051147">
    <property type="entry name" value="CFAP_domain-containing"/>
</dbReference>
<dbReference type="GO" id="GO:0005856">
    <property type="term" value="C:cytoskeleton"/>
    <property type="evidence" value="ECO:0007669"/>
    <property type="project" value="UniProtKB-ARBA"/>
</dbReference>
<keyword evidence="1" id="KW-0175">Coiled coil</keyword>
<dbReference type="AlphaFoldDB" id="A0AAY4D8V5"/>
<feature type="domain" description="DUF4200" evidence="2">
    <location>
        <begin position="10"/>
        <end position="80"/>
    </location>
</feature>
<proteinExistence type="predicted"/>
<evidence type="ECO:0000313" key="4">
    <source>
        <dbReference type="Proteomes" id="UP000694580"/>
    </source>
</evidence>
<reference evidence="3" key="3">
    <citation type="submission" date="2025-09" db="UniProtKB">
        <authorList>
            <consortium name="Ensembl"/>
        </authorList>
    </citation>
    <scope>IDENTIFICATION</scope>
</reference>
<reference evidence="3 4" key="1">
    <citation type="submission" date="2020-06" db="EMBL/GenBank/DDBJ databases">
        <authorList>
            <consortium name="Wellcome Sanger Institute Data Sharing"/>
        </authorList>
    </citation>
    <scope>NUCLEOTIDE SEQUENCE [LARGE SCALE GENOMIC DNA]</scope>
</reference>
<keyword evidence="4" id="KW-1185">Reference proteome</keyword>
<organism evidence="3 4">
    <name type="scientific">Denticeps clupeoides</name>
    <name type="common">denticle herring</name>
    <dbReference type="NCBI Taxonomy" id="299321"/>
    <lineage>
        <taxon>Eukaryota</taxon>
        <taxon>Metazoa</taxon>
        <taxon>Chordata</taxon>
        <taxon>Craniata</taxon>
        <taxon>Vertebrata</taxon>
        <taxon>Euteleostomi</taxon>
        <taxon>Actinopterygii</taxon>
        <taxon>Neopterygii</taxon>
        <taxon>Teleostei</taxon>
        <taxon>Clupei</taxon>
        <taxon>Clupeiformes</taxon>
        <taxon>Denticipitoidei</taxon>
        <taxon>Denticipitidae</taxon>
        <taxon>Denticeps</taxon>
    </lineage>
</organism>
<dbReference type="PANTHER" id="PTHR21683:SF2">
    <property type="entry name" value="COILED-COIL DOMAIN-CONTAINING PROTEIN 42 LIKE-2-LIKE"/>
    <property type="match status" value="1"/>
</dbReference>
<evidence type="ECO:0000313" key="3">
    <source>
        <dbReference type="Ensembl" id="ENSDCDP00010041995.1"/>
    </source>
</evidence>
<sequence length="235" mass="26697">MFSEFKDDEMKRKLLHSCCKYRVRNLQKAETERTLVRRKVKELESLGQKLGTLLSRKEQLWAVVNRAAFYHDFLDAVVKKSSKFEDIGGLLGRFDTLTSTRDQLLERAGVVDSETEEERQRLRRYVSERSSALLQQNTSLSQLQTRLDRARSLALKWETTWTRVQSTAAGETLLLGQIQAATLNLYHAAGGVLGGAEGVGLDDTVRQLEKIHLFIKDRTDIVKELQSDAAKSAKN</sequence>
<evidence type="ECO:0000256" key="1">
    <source>
        <dbReference type="ARBA" id="ARBA00023054"/>
    </source>
</evidence>
<protein>
    <recommendedName>
        <fullName evidence="2">DUF4200 domain-containing protein</fullName>
    </recommendedName>
</protein>
<dbReference type="Proteomes" id="UP000694580">
    <property type="component" value="Chromosome 11"/>
</dbReference>